<proteinExistence type="predicted"/>
<comment type="caution">
    <text evidence="1">The sequence shown here is derived from an EMBL/GenBank/DDBJ whole genome shotgun (WGS) entry which is preliminary data.</text>
</comment>
<accession>A0ABW2CM89</accession>
<evidence type="ECO:0000313" key="2">
    <source>
        <dbReference type="Proteomes" id="UP001596380"/>
    </source>
</evidence>
<organism evidence="1 2">
    <name type="scientific">Actinomadura yumaensis</name>
    <dbReference type="NCBI Taxonomy" id="111807"/>
    <lineage>
        <taxon>Bacteria</taxon>
        <taxon>Bacillati</taxon>
        <taxon>Actinomycetota</taxon>
        <taxon>Actinomycetes</taxon>
        <taxon>Streptosporangiales</taxon>
        <taxon>Thermomonosporaceae</taxon>
        <taxon>Actinomadura</taxon>
    </lineage>
</organism>
<gene>
    <name evidence="1" type="ORF">ACFQKB_17235</name>
</gene>
<dbReference type="Proteomes" id="UP001596380">
    <property type="component" value="Unassembled WGS sequence"/>
</dbReference>
<evidence type="ECO:0000313" key="1">
    <source>
        <dbReference type="EMBL" id="MFC6881510.1"/>
    </source>
</evidence>
<protein>
    <submittedName>
        <fullName evidence="1">Uncharacterized protein</fullName>
    </submittedName>
</protein>
<name>A0ABW2CM89_9ACTN</name>
<dbReference type="EMBL" id="JBHSXS010000008">
    <property type="protein sequence ID" value="MFC6881510.1"/>
    <property type="molecule type" value="Genomic_DNA"/>
</dbReference>
<sequence length="591" mass="65478">MSDEEARRRLAGLIVEALEVGTGKRERDVIDELFDSLGVDFAALERQFTGRSTTLLRESAAERLADAAPTMAVLLNTVVRCGGRFVAMVEAIYKRLARHTATTTGTNETFRLRRANVEEDQLTISPAFLEQVRHLTRTLTTIKIGHIDLDSVQSFVGWDTGVLYGTWPPATANGTRLTDRILALGWIAPAVADRAAGSAAWAEAAEAVAVATRAAEGVISSAEWLVRGYFTYLSSLDDKGGAIRASDVFTIEISDWFARQLEHQIRNDVNRFRDARILAAEVYPRNVTGIDEPTLLGLDEQLRPVRMSAPDRHRNGTTMGTLAGFVAQWRGSHWSRRSRESLEPTLFADQENLTQWLNAITSQCDAAARWLAAEVVHPAVSIDVTTLLESVEEFLNLPLWRQRDLLYEVWVLCATLDACEHAGWRVRLAGTADAEGVWELSVGATNMPVARLLGQSPSQMYLEVWREPRRDTATGMLTPDVTVTTPPPYARELVVVEAKDRQLMQIRPAARNDGAQGKGQRYALLVAQRYAEAFCPAVTWVVNHCDYRRNADPLEEHGTVWSRIRLAAQFCPGNVPAAFTDTIQAAVTPSE</sequence>
<dbReference type="RefSeq" id="WP_160822916.1">
    <property type="nucleotide sequence ID" value="NZ_JBHSXS010000008.1"/>
</dbReference>
<reference evidence="2" key="1">
    <citation type="journal article" date="2019" name="Int. J. Syst. Evol. Microbiol.">
        <title>The Global Catalogue of Microorganisms (GCM) 10K type strain sequencing project: providing services to taxonomists for standard genome sequencing and annotation.</title>
        <authorList>
            <consortium name="The Broad Institute Genomics Platform"/>
            <consortium name="The Broad Institute Genome Sequencing Center for Infectious Disease"/>
            <person name="Wu L."/>
            <person name="Ma J."/>
        </authorList>
    </citation>
    <scope>NUCLEOTIDE SEQUENCE [LARGE SCALE GENOMIC DNA]</scope>
    <source>
        <strain evidence="2">JCM 3369</strain>
    </source>
</reference>
<keyword evidence="2" id="KW-1185">Reference proteome</keyword>